<dbReference type="OrthoDB" id="1939643at2759"/>
<dbReference type="Pfam" id="PF11699">
    <property type="entry name" value="CENP-C_C"/>
    <property type="match status" value="1"/>
</dbReference>
<feature type="compositionally biased region" description="Basic and acidic residues" evidence="7">
    <location>
        <begin position="540"/>
        <end position="561"/>
    </location>
</feature>
<dbReference type="FunFam" id="2.60.120.10:FF:000033">
    <property type="entry name" value="Centromere protein C 1"/>
    <property type="match status" value="1"/>
</dbReference>
<comment type="function">
    <text evidence="5">Component of the kinetochore, a multiprotein complex that assembles on centromeric DNA and attaches chromosomes to spindle microtubules, mediating chromosome segregation and sister chromatid segregation during meiosis and mitosis. Component of the inner kinetochore constitutive centromere-associated network (CCAN), which serves as a structural platform for outer kinetochore assembly.</text>
</comment>
<evidence type="ECO:0000256" key="6">
    <source>
        <dbReference type="ARBA" id="ARBA00075033"/>
    </source>
</evidence>
<feature type="region of interest" description="Disordered" evidence="7">
    <location>
        <begin position="540"/>
        <end position="577"/>
    </location>
</feature>
<dbReference type="InterPro" id="IPR011051">
    <property type="entry name" value="RmlC_Cupin_sf"/>
</dbReference>
<evidence type="ECO:0000256" key="7">
    <source>
        <dbReference type="SAM" id="MobiDB-lite"/>
    </source>
</evidence>
<name>A0A7H9B1Y2_ZYGMR</name>
<protein>
    <recommendedName>
        <fullName evidence="6">CENP-C homolog</fullName>
    </recommendedName>
</protein>
<gene>
    <name evidence="10" type="ORF">HG535_0D03590</name>
</gene>
<dbReference type="Pfam" id="PF15624">
    <property type="entry name" value="Mif2_N"/>
    <property type="match status" value="1"/>
</dbReference>
<evidence type="ECO:0000259" key="9">
    <source>
        <dbReference type="Pfam" id="PF15624"/>
    </source>
</evidence>
<evidence type="ECO:0000256" key="4">
    <source>
        <dbReference type="ARBA" id="ARBA00023242"/>
    </source>
</evidence>
<evidence type="ECO:0000256" key="5">
    <source>
        <dbReference type="ARBA" id="ARBA00057947"/>
    </source>
</evidence>
<dbReference type="CDD" id="cd06993">
    <property type="entry name" value="cupin_CENP-C_C"/>
    <property type="match status" value="1"/>
</dbReference>
<evidence type="ECO:0000256" key="3">
    <source>
        <dbReference type="ARBA" id="ARBA00023125"/>
    </source>
</evidence>
<accession>A0A7H9B1Y2</accession>
<dbReference type="GO" id="GO:0051315">
    <property type="term" value="P:attachment of mitotic spindle microtubules to kinetochore"/>
    <property type="evidence" value="ECO:0007669"/>
    <property type="project" value="TreeGrafter"/>
</dbReference>
<dbReference type="GO" id="GO:0051382">
    <property type="term" value="P:kinetochore assembly"/>
    <property type="evidence" value="ECO:0007669"/>
    <property type="project" value="InterPro"/>
</dbReference>
<dbReference type="SUPFAM" id="SSF51182">
    <property type="entry name" value="RmlC-like cupins"/>
    <property type="match status" value="1"/>
</dbReference>
<feature type="region of interest" description="Disordered" evidence="7">
    <location>
        <begin position="333"/>
        <end position="384"/>
    </location>
</feature>
<feature type="region of interest" description="Disordered" evidence="7">
    <location>
        <begin position="151"/>
        <end position="175"/>
    </location>
</feature>
<dbReference type="EMBL" id="CP058607">
    <property type="protein sequence ID" value="QLG72651.1"/>
    <property type="molecule type" value="Genomic_DNA"/>
</dbReference>
<evidence type="ECO:0000256" key="2">
    <source>
        <dbReference type="ARBA" id="ARBA00010291"/>
    </source>
</evidence>
<feature type="compositionally biased region" description="Acidic residues" evidence="7">
    <location>
        <begin position="164"/>
        <end position="173"/>
    </location>
</feature>
<feature type="compositionally biased region" description="Basic residues" evidence="7">
    <location>
        <begin position="343"/>
        <end position="352"/>
    </location>
</feature>
<evidence type="ECO:0000256" key="1">
    <source>
        <dbReference type="ARBA" id="ARBA00004123"/>
    </source>
</evidence>
<dbReference type="RefSeq" id="XP_037144379.1">
    <property type="nucleotide sequence ID" value="XM_037288484.1"/>
</dbReference>
<dbReference type="GeneID" id="59236375"/>
<dbReference type="InterPro" id="IPR028386">
    <property type="entry name" value="CENP-C/Mif2/cnp3"/>
</dbReference>
<feature type="domain" description="Mif2 N-terminal" evidence="9">
    <location>
        <begin position="3"/>
        <end position="53"/>
    </location>
</feature>
<evidence type="ECO:0000259" key="8">
    <source>
        <dbReference type="Pfam" id="PF11699"/>
    </source>
</evidence>
<feature type="compositionally biased region" description="Acidic residues" evidence="7">
    <location>
        <begin position="212"/>
        <end position="241"/>
    </location>
</feature>
<dbReference type="InterPro" id="IPR028929">
    <property type="entry name" value="Mif2_N"/>
</dbReference>
<evidence type="ECO:0000313" key="10">
    <source>
        <dbReference type="EMBL" id="QLG72651.1"/>
    </source>
</evidence>
<dbReference type="PANTHER" id="PTHR16684:SF11">
    <property type="entry name" value="CENTROMERE PROTEIN C"/>
    <property type="match status" value="1"/>
</dbReference>
<dbReference type="KEGG" id="zmk:HG535_0D03590"/>
<keyword evidence="11" id="KW-1185">Reference proteome</keyword>
<sequence>MDYMLLGVQSRKTGLNVKENIKKDEYSMENIDDFFKDDDTSLINSKGNNRRSSLLSSLTKNNVLSHTEHQSPILKGLQSSNFDSSRRSTEQFHGQNSSIIQNHLSIVEEDLLPVDNSQYEEIVKDAHLTPKDSKIRRDTTIDRGSIRLTPEKPLNDYLYNDVPDLVDDDDEDTRDFTSLNTSENALLEDELDDDFVLESEEDRDYVEGESILNEEENSNDDDDDERDDESSNDSNDTDNGDEISSQSLSHPKYTYGDAKLSTEIYDSDEESIREQAREVIDTETEGRANGLRRSRRVKVAPLEYWRNEKVVYKRKSGKPVLDIDKIITYDQNDDDEEEELGRGKKKRKKSVRTRPYNYIPTGKPRGRPRKNKLPDGDAFDPNTELLDDINSGKVETAEWLKHGILEASVNNANDKVSKEIVAFAPNLAQSEQIKETDEERFSLEVMFDKYKENFASGMLKLPVRGNKKVSDSHRTFITFYIIEGVLEVTLAGNVFLITKGSSIQIPAFNQYSFRNKGNNEAKMFFVQVTLSEAESKVFMNEKEMEKQDHSLSPRGIDKASEESESEGSLSSMSISEI</sequence>
<dbReference type="GO" id="GO:0051455">
    <property type="term" value="P:spindle attachment to meiosis I kinetochore"/>
    <property type="evidence" value="ECO:0007669"/>
    <property type="project" value="TreeGrafter"/>
</dbReference>
<dbReference type="InterPro" id="IPR025974">
    <property type="entry name" value="Mif2/CENP-C_cupin"/>
</dbReference>
<dbReference type="AlphaFoldDB" id="A0A7H9B1Y2"/>
<proteinExistence type="inferred from homology"/>
<evidence type="ECO:0000313" key="11">
    <source>
        <dbReference type="Proteomes" id="UP000509704"/>
    </source>
</evidence>
<dbReference type="InterPro" id="IPR014710">
    <property type="entry name" value="RmlC-like_jellyroll"/>
</dbReference>
<feature type="region of interest" description="Disordered" evidence="7">
    <location>
        <begin position="202"/>
        <end position="255"/>
    </location>
</feature>
<organism evidence="10 11">
    <name type="scientific">Zygotorulaspora mrakii</name>
    <name type="common">Zygosaccharomyces mrakii</name>
    <dbReference type="NCBI Taxonomy" id="42260"/>
    <lineage>
        <taxon>Eukaryota</taxon>
        <taxon>Fungi</taxon>
        <taxon>Dikarya</taxon>
        <taxon>Ascomycota</taxon>
        <taxon>Saccharomycotina</taxon>
        <taxon>Saccharomycetes</taxon>
        <taxon>Saccharomycetales</taxon>
        <taxon>Saccharomycetaceae</taxon>
        <taxon>Zygotorulaspora</taxon>
    </lineage>
</organism>
<dbReference type="GO" id="GO:0019237">
    <property type="term" value="F:centromeric DNA binding"/>
    <property type="evidence" value="ECO:0007669"/>
    <property type="project" value="InterPro"/>
</dbReference>
<comment type="subcellular location">
    <subcellularLocation>
        <location evidence="1">Nucleus</location>
    </subcellularLocation>
</comment>
<dbReference type="PANTHER" id="PTHR16684">
    <property type="entry name" value="CENTROMERE PROTEIN C"/>
    <property type="match status" value="1"/>
</dbReference>
<feature type="domain" description="Mif2/CENP-C cupin" evidence="8">
    <location>
        <begin position="441"/>
        <end position="527"/>
    </location>
</feature>
<reference evidence="10 11" key="1">
    <citation type="submission" date="2020-07" db="EMBL/GenBank/DDBJ databases">
        <title>The yeast mating-type switching endonuclease HO is a domesticated member of an unorthodox homing genetic element family.</title>
        <authorList>
            <person name="Coughlan A.Y."/>
            <person name="Lombardi L."/>
            <person name="Braun-Galleani S."/>
            <person name="Martos A.R."/>
            <person name="Galeote V."/>
            <person name="Bigey F."/>
            <person name="Dequin S."/>
            <person name="Byrne K.P."/>
            <person name="Wolfe K.H."/>
        </authorList>
    </citation>
    <scope>NUCLEOTIDE SEQUENCE [LARGE SCALE GENOMIC DNA]</scope>
    <source>
        <strain evidence="10 11">NRRL Y-6702</strain>
    </source>
</reference>
<keyword evidence="3" id="KW-0238">DNA-binding</keyword>
<dbReference type="GO" id="GO:0005634">
    <property type="term" value="C:nucleus"/>
    <property type="evidence" value="ECO:0007669"/>
    <property type="project" value="UniProtKB-SubCell"/>
</dbReference>
<comment type="similarity">
    <text evidence="2">Belongs to the CENP-C/MIF2 family.</text>
</comment>
<dbReference type="Proteomes" id="UP000509704">
    <property type="component" value="Chromosome 4"/>
</dbReference>
<dbReference type="GO" id="GO:0000776">
    <property type="term" value="C:kinetochore"/>
    <property type="evidence" value="ECO:0007669"/>
    <property type="project" value="InterPro"/>
</dbReference>
<feature type="compositionally biased region" description="Low complexity" evidence="7">
    <location>
        <begin position="566"/>
        <end position="577"/>
    </location>
</feature>
<keyword evidence="4" id="KW-0539">Nucleus</keyword>
<dbReference type="Gene3D" id="2.60.120.10">
    <property type="entry name" value="Jelly Rolls"/>
    <property type="match status" value="1"/>
</dbReference>